<organism evidence="2 3">
    <name type="scientific">Streptomyces aurantiacus JA 4570</name>
    <dbReference type="NCBI Taxonomy" id="1286094"/>
    <lineage>
        <taxon>Bacteria</taxon>
        <taxon>Bacillati</taxon>
        <taxon>Actinomycetota</taxon>
        <taxon>Actinomycetes</taxon>
        <taxon>Kitasatosporales</taxon>
        <taxon>Streptomycetaceae</taxon>
        <taxon>Streptomyces</taxon>
        <taxon>Streptomyces aurantiacus group</taxon>
    </lineage>
</organism>
<accession>S3ZST8</accession>
<dbReference type="RefSeq" id="WP_016643595.1">
    <property type="nucleotide sequence ID" value="NZ_AOPZ01000311.1"/>
</dbReference>
<keyword evidence="3" id="KW-1185">Reference proteome</keyword>
<gene>
    <name evidence="2" type="ORF">STRAU_5474</name>
</gene>
<name>S3ZST8_9ACTN</name>
<comment type="caution">
    <text evidence="2">The sequence shown here is derived from an EMBL/GenBank/DDBJ whole genome shotgun (WGS) entry which is preliminary data.</text>
</comment>
<dbReference type="EMBL" id="AOPZ01000311">
    <property type="protein sequence ID" value="EPH41470.1"/>
    <property type="molecule type" value="Genomic_DNA"/>
</dbReference>
<dbReference type="AlphaFoldDB" id="S3ZST8"/>
<dbReference type="PATRIC" id="fig|1286094.4.peg.5404"/>
<proteinExistence type="predicted"/>
<protein>
    <submittedName>
        <fullName evidence="2">Uncharacterized protein</fullName>
    </submittedName>
</protein>
<reference evidence="2 3" key="1">
    <citation type="submission" date="2013-02" db="EMBL/GenBank/DDBJ databases">
        <title>Draft Genome Sequence of Streptomyces aurantiacus, Which Produces Setomimycin.</title>
        <authorList>
            <person name="Gruening B.A."/>
            <person name="Praeg A."/>
            <person name="Erxleben A."/>
            <person name="Guenther S."/>
            <person name="Mueller M."/>
        </authorList>
    </citation>
    <scope>NUCLEOTIDE SEQUENCE [LARGE SCALE GENOMIC DNA]</scope>
    <source>
        <strain evidence="2 3">JA 4570</strain>
    </source>
</reference>
<evidence type="ECO:0000256" key="1">
    <source>
        <dbReference type="SAM" id="MobiDB-lite"/>
    </source>
</evidence>
<evidence type="ECO:0000313" key="3">
    <source>
        <dbReference type="Proteomes" id="UP000014629"/>
    </source>
</evidence>
<dbReference type="Proteomes" id="UP000014629">
    <property type="component" value="Unassembled WGS sequence"/>
</dbReference>
<feature type="region of interest" description="Disordered" evidence="1">
    <location>
        <begin position="1"/>
        <end position="36"/>
    </location>
</feature>
<evidence type="ECO:0000313" key="2">
    <source>
        <dbReference type="EMBL" id="EPH41470.1"/>
    </source>
</evidence>
<sequence>MSASNRYETEVELQTADGQHVTYSGDGVGPEGMSGDQLLDSAEAAALAAEPGATVVSSRARTA</sequence>